<organism evidence="2 3">
    <name type="scientific">Halocatena salina</name>
    <dbReference type="NCBI Taxonomy" id="2934340"/>
    <lineage>
        <taxon>Archaea</taxon>
        <taxon>Methanobacteriati</taxon>
        <taxon>Methanobacteriota</taxon>
        <taxon>Stenosarchaea group</taxon>
        <taxon>Halobacteria</taxon>
        <taxon>Halobacteriales</taxon>
        <taxon>Natronomonadaceae</taxon>
        <taxon>Halocatena</taxon>
    </lineage>
</organism>
<proteinExistence type="predicted"/>
<name>A0A8T9ZYW2_9EURY</name>
<dbReference type="RefSeq" id="WP_247992594.1">
    <property type="nucleotide sequence ID" value="NZ_CP096019.1"/>
</dbReference>
<evidence type="ECO:0000313" key="2">
    <source>
        <dbReference type="EMBL" id="UPM41915.1"/>
    </source>
</evidence>
<accession>A0A8T9ZYW2</accession>
<feature type="compositionally biased region" description="Low complexity" evidence="1">
    <location>
        <begin position="64"/>
        <end position="73"/>
    </location>
</feature>
<protein>
    <submittedName>
        <fullName evidence="2">Rubrerythrin family protein</fullName>
    </submittedName>
</protein>
<reference evidence="2" key="1">
    <citation type="submission" date="2022-04" db="EMBL/GenBank/DDBJ databases">
        <title>Halocatena sp. nov., isolated from a salt lake.</title>
        <authorList>
            <person name="Cui H.-L."/>
        </authorList>
    </citation>
    <scope>NUCLEOTIDE SEQUENCE</scope>
    <source>
        <strain evidence="2">AD-1</strain>
    </source>
</reference>
<dbReference type="KEGG" id="haad:MW046_08005"/>
<dbReference type="EMBL" id="CP096019">
    <property type="protein sequence ID" value="UPM41915.1"/>
    <property type="molecule type" value="Genomic_DNA"/>
</dbReference>
<feature type="region of interest" description="Disordered" evidence="1">
    <location>
        <begin position="58"/>
        <end position="79"/>
    </location>
</feature>
<dbReference type="Proteomes" id="UP000831768">
    <property type="component" value="Chromosome"/>
</dbReference>
<dbReference type="GeneID" id="71927982"/>
<evidence type="ECO:0000313" key="3">
    <source>
        <dbReference type="Proteomes" id="UP000831768"/>
    </source>
</evidence>
<sequence length="212" mass="23201">MTGSEFIETVRDRNKTALSRLGSSKALYADTEGELEPEAVLRAVATAEHAAMETFASWGDEESGTAAETFAESASEEQDHYETVAGLLDSPDDDHAPEETVPAIQSYLRDREETVERIGAFVGRTIAAEKSKEQVTAFFVGQADPQTAGTFRELKSDLEEQLDRASTLVEAYCETDEEREQAREAASGAIQTAYEEYTDQLESMGVNPKPVC</sequence>
<keyword evidence="3" id="KW-1185">Reference proteome</keyword>
<dbReference type="AlphaFoldDB" id="A0A8T9ZYW2"/>
<evidence type="ECO:0000256" key="1">
    <source>
        <dbReference type="SAM" id="MobiDB-lite"/>
    </source>
</evidence>
<gene>
    <name evidence="2" type="ORF">MW046_08005</name>
</gene>